<sequence length="116" mass="12144">MKMRNVLAAAAALVLTGAPAMAQSADEDVKCLLASNLFTKAEKDPAKNRVAVLSAYYYLGRVDARMPGSQLAAAMKKQAATITRQTAGPIMTACAKRLQSAGMAIQTLGGQLSTKK</sequence>
<feature type="signal peptide" evidence="1">
    <location>
        <begin position="1"/>
        <end position="22"/>
    </location>
</feature>
<accession>A0ABW4I2V3</accession>
<feature type="chain" id="PRO_5046636674" evidence="1">
    <location>
        <begin position="23"/>
        <end position="116"/>
    </location>
</feature>
<evidence type="ECO:0000313" key="3">
    <source>
        <dbReference type="Proteomes" id="UP001597115"/>
    </source>
</evidence>
<proteinExistence type="predicted"/>
<gene>
    <name evidence="2" type="ORF">ACFSCW_09220</name>
</gene>
<name>A0ABW4I2V3_9SPHN</name>
<reference evidence="3" key="1">
    <citation type="journal article" date="2019" name="Int. J. Syst. Evol. Microbiol.">
        <title>The Global Catalogue of Microorganisms (GCM) 10K type strain sequencing project: providing services to taxonomists for standard genome sequencing and annotation.</title>
        <authorList>
            <consortium name="The Broad Institute Genomics Platform"/>
            <consortium name="The Broad Institute Genome Sequencing Center for Infectious Disease"/>
            <person name="Wu L."/>
            <person name="Ma J."/>
        </authorList>
    </citation>
    <scope>NUCLEOTIDE SEQUENCE [LARGE SCALE GENOMIC DNA]</scope>
    <source>
        <strain evidence="3">CGMCC 1.16275</strain>
    </source>
</reference>
<evidence type="ECO:0000256" key="1">
    <source>
        <dbReference type="SAM" id="SignalP"/>
    </source>
</evidence>
<dbReference type="RefSeq" id="WP_380888567.1">
    <property type="nucleotide sequence ID" value="NZ_JBHUDY010000001.1"/>
</dbReference>
<comment type="caution">
    <text evidence="2">The sequence shown here is derived from an EMBL/GenBank/DDBJ whole genome shotgun (WGS) entry which is preliminary data.</text>
</comment>
<organism evidence="2 3">
    <name type="scientific">Sphingomonas tabacisoli</name>
    <dbReference type="NCBI Taxonomy" id="2249466"/>
    <lineage>
        <taxon>Bacteria</taxon>
        <taxon>Pseudomonadati</taxon>
        <taxon>Pseudomonadota</taxon>
        <taxon>Alphaproteobacteria</taxon>
        <taxon>Sphingomonadales</taxon>
        <taxon>Sphingomonadaceae</taxon>
        <taxon>Sphingomonas</taxon>
    </lineage>
</organism>
<keyword evidence="1" id="KW-0732">Signal</keyword>
<keyword evidence="3" id="KW-1185">Reference proteome</keyword>
<evidence type="ECO:0000313" key="2">
    <source>
        <dbReference type="EMBL" id="MFD1611980.1"/>
    </source>
</evidence>
<dbReference type="Proteomes" id="UP001597115">
    <property type="component" value="Unassembled WGS sequence"/>
</dbReference>
<protein>
    <submittedName>
        <fullName evidence="2">Uncharacterized protein</fullName>
    </submittedName>
</protein>
<dbReference type="EMBL" id="JBHUDY010000001">
    <property type="protein sequence ID" value="MFD1611980.1"/>
    <property type="molecule type" value="Genomic_DNA"/>
</dbReference>